<dbReference type="HOGENOM" id="CLU_049301_9_1_1"/>
<sequence length="184" mass="20369">MPSVTLVAIDASPQAEAAFQWYLDHIHRDGNSIVILHSVDLTVLSEQDDVASSSDLLWSKQKGQIKSLEDKYRWKLNEKGLAGKIRTESGKPGEVIIRVSQQEKTSLIVIGSRGLSKLKRTIQGSVSDYVLHHAHCPVIVWRQQEPRGSSFERTSSVRSTASTSAPPPVQYSGTRRVSAPIARR</sequence>
<dbReference type="Gene3D" id="3.40.50.620">
    <property type="entry name" value="HUPs"/>
    <property type="match status" value="1"/>
</dbReference>
<proteinExistence type="predicted"/>
<reference evidence="5" key="1">
    <citation type="submission" date="2012-12" db="EMBL/GenBank/DDBJ databases">
        <authorList>
            <person name="Hellsten U."/>
            <person name="Grimwood J."/>
            <person name="Chapman J.A."/>
            <person name="Shapiro H."/>
            <person name="Aerts A."/>
            <person name="Otillar R.P."/>
            <person name="Terry A.Y."/>
            <person name="Boore J.L."/>
            <person name="Simakov O."/>
            <person name="Marletaz F."/>
            <person name="Cho S.-J."/>
            <person name="Edsinger-Gonzales E."/>
            <person name="Havlak P."/>
            <person name="Kuo D.-H."/>
            <person name="Larsson T."/>
            <person name="Lv J."/>
            <person name="Arendt D."/>
            <person name="Savage R."/>
            <person name="Osoegawa K."/>
            <person name="de Jong P."/>
            <person name="Lindberg D.R."/>
            <person name="Seaver E.C."/>
            <person name="Weisblat D.A."/>
            <person name="Putnam N.H."/>
            <person name="Grigoriev I.V."/>
            <person name="Rokhsar D.S."/>
        </authorList>
    </citation>
    <scope>NUCLEOTIDE SEQUENCE</scope>
    <source>
        <strain evidence="5">I ESC-2004</strain>
    </source>
</reference>
<dbReference type="SUPFAM" id="SSF52402">
    <property type="entry name" value="Adenine nucleotide alpha hydrolases-like"/>
    <property type="match status" value="1"/>
</dbReference>
<organism evidence="3">
    <name type="scientific">Capitella teleta</name>
    <name type="common">Polychaete worm</name>
    <dbReference type="NCBI Taxonomy" id="283909"/>
    <lineage>
        <taxon>Eukaryota</taxon>
        <taxon>Metazoa</taxon>
        <taxon>Spiralia</taxon>
        <taxon>Lophotrochozoa</taxon>
        <taxon>Annelida</taxon>
        <taxon>Polychaeta</taxon>
        <taxon>Sedentaria</taxon>
        <taxon>Scolecida</taxon>
        <taxon>Capitellidae</taxon>
        <taxon>Capitella</taxon>
    </lineage>
</organism>
<evidence type="ECO:0000313" key="3">
    <source>
        <dbReference type="EMBL" id="ELT94124.1"/>
    </source>
</evidence>
<feature type="region of interest" description="Disordered" evidence="1">
    <location>
        <begin position="149"/>
        <end position="184"/>
    </location>
</feature>
<gene>
    <name evidence="3" type="ORF">CAPTEDRAFT_163750</name>
</gene>
<dbReference type="STRING" id="283909.R7TK87"/>
<dbReference type="InterPro" id="IPR006016">
    <property type="entry name" value="UspA"/>
</dbReference>
<dbReference type="PANTHER" id="PTHR46989">
    <property type="entry name" value="USP DOMAIN-CONTAINING PROTEIN"/>
    <property type="match status" value="1"/>
</dbReference>
<dbReference type="EMBL" id="AMQN01000315">
    <property type="status" value="NOT_ANNOTATED_CDS"/>
    <property type="molecule type" value="Genomic_DNA"/>
</dbReference>
<dbReference type="CDD" id="cd23659">
    <property type="entry name" value="USP_At3g01520-like"/>
    <property type="match status" value="1"/>
</dbReference>
<dbReference type="Pfam" id="PF00582">
    <property type="entry name" value="Usp"/>
    <property type="match status" value="1"/>
</dbReference>
<dbReference type="PANTHER" id="PTHR46989:SF3">
    <property type="entry name" value="USPA DOMAIN-CONTAINING PROTEIN"/>
    <property type="match status" value="1"/>
</dbReference>
<dbReference type="InterPro" id="IPR014729">
    <property type="entry name" value="Rossmann-like_a/b/a_fold"/>
</dbReference>
<evidence type="ECO:0000313" key="5">
    <source>
        <dbReference type="Proteomes" id="UP000014760"/>
    </source>
</evidence>
<feature type="compositionally biased region" description="Low complexity" evidence="1">
    <location>
        <begin position="153"/>
        <end position="164"/>
    </location>
</feature>
<accession>R7TK87</accession>
<dbReference type="OMA" id="CVHNANC"/>
<dbReference type="EMBL" id="KB309537">
    <property type="protein sequence ID" value="ELT94124.1"/>
    <property type="molecule type" value="Genomic_DNA"/>
</dbReference>
<dbReference type="AlphaFoldDB" id="R7TK87"/>
<feature type="domain" description="UspA" evidence="2">
    <location>
        <begin position="6"/>
        <end position="141"/>
    </location>
</feature>
<dbReference type="Proteomes" id="UP000014760">
    <property type="component" value="Unassembled WGS sequence"/>
</dbReference>
<reference evidence="3 5" key="2">
    <citation type="journal article" date="2013" name="Nature">
        <title>Insights into bilaterian evolution from three spiralian genomes.</title>
        <authorList>
            <person name="Simakov O."/>
            <person name="Marletaz F."/>
            <person name="Cho S.J."/>
            <person name="Edsinger-Gonzales E."/>
            <person name="Havlak P."/>
            <person name="Hellsten U."/>
            <person name="Kuo D.H."/>
            <person name="Larsson T."/>
            <person name="Lv J."/>
            <person name="Arendt D."/>
            <person name="Savage R."/>
            <person name="Osoegawa K."/>
            <person name="de Jong P."/>
            <person name="Grimwood J."/>
            <person name="Chapman J.A."/>
            <person name="Shapiro H."/>
            <person name="Aerts A."/>
            <person name="Otillar R.P."/>
            <person name="Terry A.Y."/>
            <person name="Boore J.L."/>
            <person name="Grigoriev I.V."/>
            <person name="Lindberg D.R."/>
            <person name="Seaver E.C."/>
            <person name="Weisblat D.A."/>
            <person name="Putnam N.H."/>
            <person name="Rokhsar D.S."/>
        </authorList>
    </citation>
    <scope>NUCLEOTIDE SEQUENCE</scope>
    <source>
        <strain evidence="3 5">I ESC-2004</strain>
    </source>
</reference>
<protein>
    <recommendedName>
        <fullName evidence="2">UspA domain-containing protein</fullName>
    </recommendedName>
</protein>
<name>R7TK87_CAPTE</name>
<evidence type="ECO:0000259" key="2">
    <source>
        <dbReference type="Pfam" id="PF00582"/>
    </source>
</evidence>
<dbReference type="InterPro" id="IPR006015">
    <property type="entry name" value="Universal_stress_UspA"/>
</dbReference>
<reference evidence="4" key="3">
    <citation type="submission" date="2015-06" db="UniProtKB">
        <authorList>
            <consortium name="EnsemblMetazoa"/>
        </authorList>
    </citation>
    <scope>IDENTIFICATION</scope>
</reference>
<dbReference type="EnsemblMetazoa" id="CapteT163750">
    <property type="protein sequence ID" value="CapteP163750"/>
    <property type="gene ID" value="CapteG163750"/>
</dbReference>
<dbReference type="OrthoDB" id="843225at2759"/>
<dbReference type="PRINTS" id="PR01438">
    <property type="entry name" value="UNVRSLSTRESS"/>
</dbReference>
<keyword evidence="5" id="KW-1185">Reference proteome</keyword>
<evidence type="ECO:0000256" key="1">
    <source>
        <dbReference type="SAM" id="MobiDB-lite"/>
    </source>
</evidence>
<evidence type="ECO:0000313" key="4">
    <source>
        <dbReference type="EnsemblMetazoa" id="CapteP163750"/>
    </source>
</evidence>